<dbReference type="AlphaFoldDB" id="A0A0C1DHF9"/>
<comment type="caution">
    <text evidence="2">The sequence shown here is derived from an EMBL/GenBank/DDBJ whole genome shotgun (WGS) entry which is preliminary data.</text>
</comment>
<accession>A0A0C1DHF9</accession>
<feature type="transmembrane region" description="Helical" evidence="1">
    <location>
        <begin position="46"/>
        <end position="64"/>
    </location>
</feature>
<keyword evidence="3" id="KW-1185">Reference proteome</keyword>
<evidence type="ECO:0000313" key="2">
    <source>
        <dbReference type="EMBL" id="KIA93370.1"/>
    </source>
</evidence>
<sequence length="66" mass="7437">MFFTSAIQHDHTKNHHPPFGGFLILSILYLLFASTLGFLGKKDNIYLKLSGYIGFSLIIFIAIYNG</sequence>
<dbReference type="EMBL" id="JSYN01000015">
    <property type="protein sequence ID" value="KIA93370.1"/>
    <property type="molecule type" value="Genomic_DNA"/>
</dbReference>
<keyword evidence="1" id="KW-0812">Transmembrane</keyword>
<dbReference type="Proteomes" id="UP000031246">
    <property type="component" value="Unassembled WGS sequence"/>
</dbReference>
<organism evidence="2 3">
    <name type="scientific">Pedobacter kyungheensis</name>
    <dbReference type="NCBI Taxonomy" id="1069985"/>
    <lineage>
        <taxon>Bacteria</taxon>
        <taxon>Pseudomonadati</taxon>
        <taxon>Bacteroidota</taxon>
        <taxon>Sphingobacteriia</taxon>
        <taxon>Sphingobacteriales</taxon>
        <taxon>Sphingobacteriaceae</taxon>
        <taxon>Pedobacter</taxon>
    </lineage>
</organism>
<proteinExistence type="predicted"/>
<keyword evidence="1" id="KW-0472">Membrane</keyword>
<gene>
    <name evidence="2" type="ORF">OC25_13110</name>
</gene>
<protein>
    <submittedName>
        <fullName evidence="2">Uncharacterized protein</fullName>
    </submittedName>
</protein>
<reference evidence="2 3" key="1">
    <citation type="submission" date="2014-10" db="EMBL/GenBank/DDBJ databases">
        <title>Pedobacter Kyungheensis.</title>
        <authorList>
            <person name="Anderson B.M."/>
            <person name="Newman J.D."/>
        </authorList>
    </citation>
    <scope>NUCLEOTIDE SEQUENCE [LARGE SCALE GENOMIC DNA]</scope>
    <source>
        <strain evidence="2 3">KACC 16221</strain>
    </source>
</reference>
<keyword evidence="1" id="KW-1133">Transmembrane helix</keyword>
<name>A0A0C1DHF9_9SPHI</name>
<evidence type="ECO:0000313" key="3">
    <source>
        <dbReference type="Proteomes" id="UP000031246"/>
    </source>
</evidence>
<feature type="transmembrane region" description="Helical" evidence="1">
    <location>
        <begin position="20"/>
        <end position="39"/>
    </location>
</feature>
<evidence type="ECO:0000256" key="1">
    <source>
        <dbReference type="SAM" id="Phobius"/>
    </source>
</evidence>